<reference evidence="6 7" key="1">
    <citation type="journal article" date="2019" name="Proc. Natl. Acad. Sci. U.S.A.">
        <title>Regulatory changes in pterin and carotenoid genes underlie balanced color polymorphisms in the wall lizard.</title>
        <authorList>
            <person name="Andrade P."/>
            <person name="Pinho C."/>
            <person name="Perez I de Lanuza G."/>
            <person name="Afonso S."/>
            <person name="Brejcha J."/>
            <person name="Rubin C.J."/>
            <person name="Wallerman O."/>
            <person name="Pereira P."/>
            <person name="Sabatino S.J."/>
            <person name="Bellati A."/>
            <person name="Pellitteri-Rosa D."/>
            <person name="Bosakova Z."/>
            <person name="Bunikis I."/>
            <person name="Carretero M.A."/>
            <person name="Feiner N."/>
            <person name="Marsik P."/>
            <person name="Pauperio F."/>
            <person name="Salvi D."/>
            <person name="Soler L."/>
            <person name="While G.M."/>
            <person name="Uller T."/>
            <person name="Font E."/>
            <person name="Andersson L."/>
            <person name="Carneiro M."/>
        </authorList>
    </citation>
    <scope>NUCLEOTIDE SEQUENCE</scope>
</reference>
<dbReference type="AlphaFoldDB" id="A0A670JS39"/>
<dbReference type="SUPFAM" id="SSF100920">
    <property type="entry name" value="Heat shock protein 70kD (HSP70), peptide-binding domain"/>
    <property type="match status" value="1"/>
</dbReference>
<dbReference type="Pfam" id="PF00012">
    <property type="entry name" value="HSP70"/>
    <property type="match status" value="1"/>
</dbReference>
<dbReference type="SUPFAM" id="SSF53067">
    <property type="entry name" value="Actin-like ATPase domain"/>
    <property type="match status" value="2"/>
</dbReference>
<dbReference type="KEGG" id="pmua:114586742"/>
<protein>
    <submittedName>
        <fullName evidence="6">Heat shock 70 kDa protein-like</fullName>
    </submittedName>
</protein>
<keyword evidence="3 4" id="KW-0067">ATP-binding</keyword>
<dbReference type="SUPFAM" id="SSF100934">
    <property type="entry name" value="Heat shock protein 70kD (HSP70), C-terminal subdomain"/>
    <property type="match status" value="1"/>
</dbReference>
<dbReference type="Ensembl" id="ENSPMRT00000029537.1">
    <property type="protein sequence ID" value="ENSPMRP00000027848.1"/>
    <property type="gene ID" value="ENSPMRG00000017980.1"/>
</dbReference>
<dbReference type="Gene3D" id="3.30.30.30">
    <property type="match status" value="1"/>
</dbReference>
<dbReference type="GO" id="GO:0140662">
    <property type="term" value="F:ATP-dependent protein folding chaperone"/>
    <property type="evidence" value="ECO:0007669"/>
    <property type="project" value="InterPro"/>
</dbReference>
<dbReference type="Gene3D" id="3.30.420.40">
    <property type="match status" value="2"/>
</dbReference>
<dbReference type="PROSITE" id="PS01036">
    <property type="entry name" value="HSP70_3"/>
    <property type="match status" value="1"/>
</dbReference>
<reference evidence="6" key="2">
    <citation type="submission" date="2025-08" db="UniProtKB">
        <authorList>
            <consortium name="Ensembl"/>
        </authorList>
    </citation>
    <scope>IDENTIFICATION</scope>
</reference>
<dbReference type="GO" id="GO:0005524">
    <property type="term" value="F:ATP binding"/>
    <property type="evidence" value="ECO:0007669"/>
    <property type="project" value="UniProtKB-KW"/>
</dbReference>
<dbReference type="GeneID" id="114586742"/>
<dbReference type="Gene3D" id="3.90.640.10">
    <property type="entry name" value="Actin, Chain A, domain 4"/>
    <property type="match status" value="1"/>
</dbReference>
<dbReference type="FunFam" id="3.30.420.40:FF:000004">
    <property type="entry name" value="Molecular chaperone DnaK"/>
    <property type="match status" value="1"/>
</dbReference>
<keyword evidence="2 4" id="KW-0547">Nucleotide-binding</keyword>
<evidence type="ECO:0000313" key="6">
    <source>
        <dbReference type="Ensembl" id="ENSPMRP00000027848.1"/>
    </source>
</evidence>
<dbReference type="Gene3D" id="1.20.1270.10">
    <property type="match status" value="1"/>
</dbReference>
<dbReference type="PANTHER" id="PTHR19375">
    <property type="entry name" value="HEAT SHOCK PROTEIN 70KDA"/>
    <property type="match status" value="1"/>
</dbReference>
<accession>A0A670JS39</accession>
<evidence type="ECO:0000256" key="5">
    <source>
        <dbReference type="SAM" id="MobiDB-lite"/>
    </source>
</evidence>
<dbReference type="FunFam" id="3.90.640.10:FF:000002">
    <property type="entry name" value="Heat shock 70 kDa"/>
    <property type="match status" value="1"/>
</dbReference>
<organism evidence="6 7">
    <name type="scientific">Podarcis muralis</name>
    <name type="common">Wall lizard</name>
    <name type="synonym">Lacerta muralis</name>
    <dbReference type="NCBI Taxonomy" id="64176"/>
    <lineage>
        <taxon>Eukaryota</taxon>
        <taxon>Metazoa</taxon>
        <taxon>Chordata</taxon>
        <taxon>Craniata</taxon>
        <taxon>Vertebrata</taxon>
        <taxon>Euteleostomi</taxon>
        <taxon>Lepidosauria</taxon>
        <taxon>Squamata</taxon>
        <taxon>Bifurcata</taxon>
        <taxon>Unidentata</taxon>
        <taxon>Episquamata</taxon>
        <taxon>Laterata</taxon>
        <taxon>Lacertibaenia</taxon>
        <taxon>Lacertidae</taxon>
        <taxon>Podarcis</taxon>
    </lineage>
</organism>
<dbReference type="RefSeq" id="XP_028566345.1">
    <property type="nucleotide sequence ID" value="XM_028710512.1"/>
</dbReference>
<name>A0A670JS39_PODMU</name>
<dbReference type="PROSITE" id="PS00329">
    <property type="entry name" value="HSP70_2"/>
    <property type="match status" value="1"/>
</dbReference>
<comment type="similarity">
    <text evidence="1 4">Belongs to the heat shock protein 70 family.</text>
</comment>
<dbReference type="CDD" id="cd24028">
    <property type="entry name" value="ASKHA_NBD_HSP70_HSPA1-like"/>
    <property type="match status" value="1"/>
</dbReference>
<dbReference type="PROSITE" id="PS00297">
    <property type="entry name" value="HSP70_1"/>
    <property type="match status" value="1"/>
</dbReference>
<keyword evidence="7" id="KW-1185">Reference proteome</keyword>
<evidence type="ECO:0000256" key="4">
    <source>
        <dbReference type="RuleBase" id="RU003322"/>
    </source>
</evidence>
<dbReference type="Gene3D" id="2.60.34.10">
    <property type="entry name" value="Substrate Binding Domain Of DNAk, Chain A, domain 1"/>
    <property type="match status" value="1"/>
</dbReference>
<evidence type="ECO:0000256" key="2">
    <source>
        <dbReference type="ARBA" id="ARBA00022741"/>
    </source>
</evidence>
<feature type="compositionally biased region" description="Polar residues" evidence="5">
    <location>
        <begin position="67"/>
        <end position="83"/>
    </location>
</feature>
<sequence>MMGRPPVLFGENIKDRGRGNTSHKSQELSPDPASPGLPIFHLWQKGWGPGGKGPPMGADLSHEKVQDITNSSNASPPQSTSRVKTAASRTRPRGPAVGIDLGTTYSCVAVCQKGKVDVLANDHGNHTTPSCVAFTDKERLVGEPAELLRGLNPENTIFGAKRLIGRRYEDPSVQSDLNHWPFRVAAGGGGEAKVHVSHRGLEKSFYPEEISAMVLSKLKQVAEAHLGRPVTQAVITVPAYFNDAQRQATIDAGAIAGLKVLRLINEPTAAAIAYGLNDSRQWKEKRNILVFDLGGGTFDVSVLTAQEGVFEVVATAGDTHLGGEDFDQRLVDHLTQEFKRKHKEDLSQCNKAKQRLKVACEKAKRVLSSNITAIVSVDSLYKGVDFHTTITRASFEDLCSDLFQSTMLYVERALEEAGIKKTQIDDVVLVGGSTRIPMIQRLLSQFFDGQDLCRVINPDEAVAHGAAIQAAILTGHRYQSLQNLLLLDVTPVSLGLETVGGVMDVVVKRNSPIPTKETRNFSTTEDNQNSLFLQVYEGERTLTKHNRLLGTVTLGGLQPAPRCVPVIVVTFHIDHNNILTVTATERCTGNQNQLTITDTRGRLDREEMERIIREEEEYWAQEKAEQEKNEALNSLEASTLQLKRVAVEEKALDDRAKRRVLEMCEETAAWMEGNRRAPKKEYEERKRELEDVCYSIITHFSSDGGDLSQMKGRGKC</sequence>
<proteinExistence type="inferred from homology"/>
<evidence type="ECO:0000256" key="1">
    <source>
        <dbReference type="ARBA" id="ARBA00007381"/>
    </source>
</evidence>
<dbReference type="PRINTS" id="PR00301">
    <property type="entry name" value="HEATSHOCK70"/>
</dbReference>
<dbReference type="FunFam" id="3.30.30.30:FF:000001">
    <property type="entry name" value="heat shock 70 kDa protein-like"/>
    <property type="match status" value="1"/>
</dbReference>
<dbReference type="FunFam" id="2.60.34.10:FF:000012">
    <property type="entry name" value="Heat shock 70 kDa protein"/>
    <property type="match status" value="1"/>
</dbReference>
<dbReference type="Proteomes" id="UP000472272">
    <property type="component" value="Chromosome 16"/>
</dbReference>
<dbReference type="InterPro" id="IPR013126">
    <property type="entry name" value="Hsp_70_fam"/>
</dbReference>
<dbReference type="OrthoDB" id="1681210at2759"/>
<dbReference type="InterPro" id="IPR029047">
    <property type="entry name" value="HSP70_peptide-bd_sf"/>
</dbReference>
<dbReference type="NCBIfam" id="NF001413">
    <property type="entry name" value="PRK00290.1"/>
    <property type="match status" value="1"/>
</dbReference>
<dbReference type="GeneTree" id="ENSGT00940000154813"/>
<reference evidence="6" key="3">
    <citation type="submission" date="2025-09" db="UniProtKB">
        <authorList>
            <consortium name="Ensembl"/>
        </authorList>
    </citation>
    <scope>IDENTIFICATION</scope>
</reference>
<evidence type="ECO:0000313" key="7">
    <source>
        <dbReference type="Proteomes" id="UP000472272"/>
    </source>
</evidence>
<evidence type="ECO:0000256" key="3">
    <source>
        <dbReference type="ARBA" id="ARBA00022840"/>
    </source>
</evidence>
<dbReference type="OMA" id="APKKAYE"/>
<dbReference type="InterPro" id="IPR018181">
    <property type="entry name" value="Heat_shock_70_CS"/>
</dbReference>
<feature type="region of interest" description="Disordered" evidence="5">
    <location>
        <begin position="1"/>
        <end position="95"/>
    </location>
</feature>
<dbReference type="InterPro" id="IPR043129">
    <property type="entry name" value="ATPase_NBD"/>
</dbReference>
<dbReference type="InterPro" id="IPR029048">
    <property type="entry name" value="HSP70_C_sf"/>
</dbReference>
<gene>
    <name evidence="6" type="primary">LOC114586742</name>
</gene>